<dbReference type="EMBL" id="JARGDH010000002">
    <property type="protein sequence ID" value="KAL0277608.1"/>
    <property type="molecule type" value="Genomic_DNA"/>
</dbReference>
<proteinExistence type="predicted"/>
<sequence length="219" mass="25550">MSSGFVSENELAERRRIRQEEWEKVRQPNQPLEAPEEPYDHRSLYERLEEQKLKKQQEYEEAHKLKNMVKGLDDDEIEFLDLVDQKKLEVEQLKEMEEKQELLDFRKKVEKLKEQAFDQRIHSEIHSVKQNNNSSSVKSQHKLLKGVVVKRKAKEAIKKDNNPDSSSNSKEKDDKEPEQKRRKSDEVLDKKIEGSAITGILPGLGSYVDSSDESDECGS</sequence>
<dbReference type="InterPro" id="IPR019331">
    <property type="entry name" value="FAM192A/Fyv6_N"/>
</dbReference>
<feature type="compositionally biased region" description="Basic and acidic residues" evidence="4">
    <location>
        <begin position="169"/>
        <end position="193"/>
    </location>
</feature>
<dbReference type="GO" id="GO:0005634">
    <property type="term" value="C:nucleus"/>
    <property type="evidence" value="ECO:0007669"/>
    <property type="project" value="UniProtKB-SubCell"/>
</dbReference>
<evidence type="ECO:0000313" key="6">
    <source>
        <dbReference type="EMBL" id="KAL0277608.1"/>
    </source>
</evidence>
<comment type="subcellular location">
    <subcellularLocation>
        <location evidence="1">Nucleus</location>
    </subcellularLocation>
</comment>
<reference evidence="6" key="1">
    <citation type="journal article" date="2024" name="Gigascience">
        <title>Chromosome-level genome of the poultry shaft louse Menopon gallinae provides insight into the host-switching and adaptive evolution of parasitic lice.</title>
        <authorList>
            <person name="Xu Y."/>
            <person name="Ma L."/>
            <person name="Liu S."/>
            <person name="Liang Y."/>
            <person name="Liu Q."/>
            <person name="He Z."/>
            <person name="Tian L."/>
            <person name="Duan Y."/>
            <person name="Cai W."/>
            <person name="Li H."/>
            <person name="Song F."/>
        </authorList>
    </citation>
    <scope>NUCLEOTIDE SEQUENCE</scope>
    <source>
        <strain evidence="6">Cailab_2023a</strain>
    </source>
</reference>
<protein>
    <recommendedName>
        <fullName evidence="5">FAM192A/Fyv6 N-terminal domain-containing protein</fullName>
    </recommendedName>
</protein>
<feature type="region of interest" description="Disordered" evidence="4">
    <location>
        <begin position="200"/>
        <end position="219"/>
    </location>
</feature>
<dbReference type="AlphaFoldDB" id="A0AAW2I7I9"/>
<feature type="compositionally biased region" description="Low complexity" evidence="4">
    <location>
        <begin position="128"/>
        <end position="138"/>
    </location>
</feature>
<gene>
    <name evidence="6" type="ORF">PYX00_004841</name>
</gene>
<evidence type="ECO:0000256" key="2">
    <source>
        <dbReference type="ARBA" id="ARBA00023242"/>
    </source>
</evidence>
<evidence type="ECO:0000256" key="3">
    <source>
        <dbReference type="SAM" id="Coils"/>
    </source>
</evidence>
<keyword evidence="3" id="KW-0175">Coiled coil</keyword>
<keyword evidence="2" id="KW-0539">Nucleus</keyword>
<feature type="domain" description="FAM192A/Fyv6 N-terminal" evidence="5">
    <location>
        <begin position="5"/>
        <end position="106"/>
    </location>
</feature>
<dbReference type="PANTHER" id="PTHR13495">
    <property type="entry name" value="NEFA-INTERACTING NUCLEAR PROTEIN NIP30"/>
    <property type="match status" value="1"/>
</dbReference>
<feature type="coiled-coil region" evidence="3">
    <location>
        <begin position="45"/>
        <end position="115"/>
    </location>
</feature>
<accession>A0AAW2I7I9</accession>
<feature type="compositionally biased region" description="Basic residues" evidence="4">
    <location>
        <begin position="139"/>
        <end position="153"/>
    </location>
</feature>
<dbReference type="Pfam" id="PF10187">
    <property type="entry name" value="FAM192A_Fyv6_N"/>
    <property type="match status" value="1"/>
</dbReference>
<dbReference type="PANTHER" id="PTHR13495:SF0">
    <property type="entry name" value="PSME3-INTERACTING PROTEIN"/>
    <property type="match status" value="1"/>
</dbReference>
<organism evidence="6">
    <name type="scientific">Menopon gallinae</name>
    <name type="common">poultry shaft louse</name>
    <dbReference type="NCBI Taxonomy" id="328185"/>
    <lineage>
        <taxon>Eukaryota</taxon>
        <taxon>Metazoa</taxon>
        <taxon>Ecdysozoa</taxon>
        <taxon>Arthropoda</taxon>
        <taxon>Hexapoda</taxon>
        <taxon>Insecta</taxon>
        <taxon>Pterygota</taxon>
        <taxon>Neoptera</taxon>
        <taxon>Paraneoptera</taxon>
        <taxon>Psocodea</taxon>
        <taxon>Troctomorpha</taxon>
        <taxon>Phthiraptera</taxon>
        <taxon>Amblycera</taxon>
        <taxon>Menoponidae</taxon>
        <taxon>Menopon</taxon>
    </lineage>
</organism>
<feature type="compositionally biased region" description="Acidic residues" evidence="4">
    <location>
        <begin position="210"/>
        <end position="219"/>
    </location>
</feature>
<comment type="caution">
    <text evidence="6">The sequence shown here is derived from an EMBL/GenBank/DDBJ whole genome shotgun (WGS) entry which is preliminary data.</text>
</comment>
<name>A0AAW2I7I9_9NEOP</name>
<feature type="region of interest" description="Disordered" evidence="4">
    <location>
        <begin position="123"/>
        <end position="194"/>
    </location>
</feature>
<evidence type="ECO:0000256" key="4">
    <source>
        <dbReference type="SAM" id="MobiDB-lite"/>
    </source>
</evidence>
<dbReference type="InterPro" id="IPR039845">
    <property type="entry name" value="FAM192A"/>
</dbReference>
<evidence type="ECO:0000256" key="1">
    <source>
        <dbReference type="ARBA" id="ARBA00004123"/>
    </source>
</evidence>
<evidence type="ECO:0000259" key="5">
    <source>
        <dbReference type="Pfam" id="PF10187"/>
    </source>
</evidence>